<comment type="caution">
    <text evidence="2">The sequence shown here is derived from an EMBL/GenBank/DDBJ whole genome shotgun (WGS) entry which is preliminary data.</text>
</comment>
<keyword evidence="1" id="KW-0472">Membrane</keyword>
<sequence>MMLLELILVLLMITLALFIHEMGHALALIMSVKKAKAEVYVGSSSKEKKLRFRIGRITCYVNIAISGVCYSVVPEELPPTTSKQQAIFLVGGPIASILSFIALYLVSTLISGVIGAIITGIAFICLITFIMTLMPITYPAFLGGLPSDGLQLLTIFKENRKQRKAVL</sequence>
<gene>
    <name evidence="2" type="ORF">QMA01_04230</name>
</gene>
<evidence type="ECO:0000313" key="2">
    <source>
        <dbReference type="EMBL" id="MDN3426494.1"/>
    </source>
</evidence>
<feature type="transmembrane region" description="Helical" evidence="1">
    <location>
        <begin position="53"/>
        <end position="73"/>
    </location>
</feature>
<name>A0ABT7ZH79_9BACL</name>
<feature type="transmembrane region" description="Helical" evidence="1">
    <location>
        <begin position="6"/>
        <end position="32"/>
    </location>
</feature>
<dbReference type="Proteomes" id="UP001225873">
    <property type="component" value="Unassembled WGS sequence"/>
</dbReference>
<evidence type="ECO:0008006" key="4">
    <source>
        <dbReference type="Google" id="ProtNLM"/>
    </source>
</evidence>
<keyword evidence="1" id="KW-0812">Transmembrane</keyword>
<keyword evidence="3" id="KW-1185">Reference proteome</keyword>
<feature type="transmembrane region" description="Helical" evidence="1">
    <location>
        <begin position="85"/>
        <end position="106"/>
    </location>
</feature>
<organism evidence="2 3">
    <name type="scientific">Planococcus notacanthi</name>
    <dbReference type="NCBI Taxonomy" id="3035188"/>
    <lineage>
        <taxon>Bacteria</taxon>
        <taxon>Bacillati</taxon>
        <taxon>Bacillota</taxon>
        <taxon>Bacilli</taxon>
        <taxon>Bacillales</taxon>
        <taxon>Caryophanaceae</taxon>
        <taxon>Planococcus</taxon>
    </lineage>
</organism>
<proteinExistence type="predicted"/>
<feature type="transmembrane region" description="Helical" evidence="1">
    <location>
        <begin position="113"/>
        <end position="138"/>
    </location>
</feature>
<dbReference type="RefSeq" id="WP_290214362.1">
    <property type="nucleotide sequence ID" value="NZ_JASDCQ010000001.1"/>
</dbReference>
<evidence type="ECO:0000313" key="3">
    <source>
        <dbReference type="Proteomes" id="UP001225873"/>
    </source>
</evidence>
<protein>
    <recommendedName>
        <fullName evidence="4">Peptidase M50 domain-containing protein</fullName>
    </recommendedName>
</protein>
<reference evidence="2 3" key="1">
    <citation type="submission" date="2023-03" db="EMBL/GenBank/DDBJ databases">
        <authorList>
            <person name="Uniacke-Lowe S."/>
            <person name="Ross P."/>
            <person name="Hill C."/>
        </authorList>
    </citation>
    <scope>NUCLEOTIDE SEQUENCE [LARGE SCALE GENOMIC DNA]</scope>
    <source>
        <strain evidence="2 3">APC 4016</strain>
    </source>
</reference>
<keyword evidence="1" id="KW-1133">Transmembrane helix</keyword>
<evidence type="ECO:0000256" key="1">
    <source>
        <dbReference type="SAM" id="Phobius"/>
    </source>
</evidence>
<accession>A0ABT7ZH79</accession>
<dbReference type="EMBL" id="JASDCQ010000001">
    <property type="protein sequence ID" value="MDN3426494.1"/>
    <property type="molecule type" value="Genomic_DNA"/>
</dbReference>